<sequence length="500" mass="53374">MPGPDPTLLPILTDGDARLRQPASPVEAIDRDVIAVVDALAACLRAYRAEYGHGRGIAAPQLGIARRIVVLDLGAGPLALINPQVVWRDEQIFTLWDDCFSLPGQLVRVRRHRSVSIEYRDLAYRLRRWERLPQDLSELVQHELDHLDGVLMSDRAEGAQAIRSAHERAALVDAARSQHRLSLHGIAAAAQGIDPAFLHSPQYVCEPLAELLKCELTLKVETMNPLRSFKGRGADWYLAQRLARGEHGALVCASAGNFGQALAYACRKRGTELSVYAATSASPLKLERMRALGARVHLHGADFDAAKAAARVHAARSGEQLVEDGLEPAISEGAGSIAVELLADDPALDAIVIPLGNGALLNGMARWSKARAPATRIVGVVSAGANAMARSWRAGRGAACIVGERVATIADGIAVRVPIAEAVDDMHGLVDAVVEVDDAALIAAMRLAQQHAGIVLEPAGAAGLAAIHALRQEFAGKRVAAVLCGSNITQEQFHTWLCKP</sequence>
<evidence type="ECO:0000256" key="3">
    <source>
        <dbReference type="ARBA" id="ARBA00022898"/>
    </source>
</evidence>
<keyword evidence="5" id="KW-0378">Hydrolase</keyword>
<organism evidence="7 8">
    <name type="scientific">Tahibacter aquaticus</name>
    <dbReference type="NCBI Taxonomy" id="520092"/>
    <lineage>
        <taxon>Bacteria</taxon>
        <taxon>Pseudomonadati</taxon>
        <taxon>Pseudomonadota</taxon>
        <taxon>Gammaproteobacteria</taxon>
        <taxon>Lysobacterales</taxon>
        <taxon>Rhodanobacteraceae</taxon>
        <taxon>Tahibacter</taxon>
    </lineage>
</organism>
<dbReference type="Proteomes" id="UP000295293">
    <property type="component" value="Unassembled WGS sequence"/>
</dbReference>
<dbReference type="CDD" id="cd00487">
    <property type="entry name" value="Pep_deformylase"/>
    <property type="match status" value="1"/>
</dbReference>
<evidence type="ECO:0000256" key="2">
    <source>
        <dbReference type="ARBA" id="ARBA00010759"/>
    </source>
</evidence>
<dbReference type="GO" id="GO:0003941">
    <property type="term" value="F:L-serine ammonia-lyase activity"/>
    <property type="evidence" value="ECO:0007669"/>
    <property type="project" value="TreeGrafter"/>
</dbReference>
<dbReference type="HAMAP" id="MF_00163">
    <property type="entry name" value="Pep_deformylase"/>
    <property type="match status" value="1"/>
</dbReference>
<keyword evidence="5" id="KW-0479">Metal-binding</keyword>
<dbReference type="Pfam" id="PF00291">
    <property type="entry name" value="PALP"/>
    <property type="match status" value="1"/>
</dbReference>
<dbReference type="Gene3D" id="3.90.45.10">
    <property type="entry name" value="Peptide deformylase"/>
    <property type="match status" value="1"/>
</dbReference>
<dbReference type="InterPro" id="IPR036821">
    <property type="entry name" value="Peptide_deformylase_sf"/>
</dbReference>
<dbReference type="PANTHER" id="PTHR48078">
    <property type="entry name" value="THREONINE DEHYDRATASE, MITOCHONDRIAL-RELATED"/>
    <property type="match status" value="1"/>
</dbReference>
<evidence type="ECO:0000313" key="8">
    <source>
        <dbReference type="Proteomes" id="UP000295293"/>
    </source>
</evidence>
<keyword evidence="3" id="KW-0663">Pyridoxal phosphate</keyword>
<dbReference type="SUPFAM" id="SSF53686">
    <property type="entry name" value="Tryptophan synthase beta subunit-like PLP-dependent enzymes"/>
    <property type="match status" value="1"/>
</dbReference>
<comment type="similarity">
    <text evidence="2 5">Belongs to the polypeptide deformylase family.</text>
</comment>
<dbReference type="InterPro" id="IPR023635">
    <property type="entry name" value="Peptide_deformylase"/>
</dbReference>
<gene>
    <name evidence="5" type="primary">def</name>
    <name evidence="7" type="ORF">DFR29_108149</name>
</gene>
<evidence type="ECO:0000256" key="5">
    <source>
        <dbReference type="HAMAP-Rule" id="MF_00163"/>
    </source>
</evidence>
<dbReference type="GO" id="GO:0006412">
    <property type="term" value="P:translation"/>
    <property type="evidence" value="ECO:0007669"/>
    <property type="project" value="UniProtKB-UniRule"/>
</dbReference>
<dbReference type="GO" id="GO:0004794">
    <property type="term" value="F:threonine deaminase activity"/>
    <property type="evidence" value="ECO:0007669"/>
    <property type="project" value="TreeGrafter"/>
</dbReference>
<dbReference type="RefSeq" id="WP_166654101.1">
    <property type="nucleotide sequence ID" value="NZ_SNZH01000008.1"/>
</dbReference>
<dbReference type="GO" id="GO:0046872">
    <property type="term" value="F:metal ion binding"/>
    <property type="evidence" value="ECO:0007669"/>
    <property type="project" value="UniProtKB-KW"/>
</dbReference>
<evidence type="ECO:0000259" key="6">
    <source>
        <dbReference type="Pfam" id="PF00291"/>
    </source>
</evidence>
<evidence type="ECO:0000313" key="7">
    <source>
        <dbReference type="EMBL" id="TDR42564.1"/>
    </source>
</evidence>
<dbReference type="Gene3D" id="3.40.50.1100">
    <property type="match status" value="2"/>
</dbReference>
<dbReference type="GO" id="GO:0006565">
    <property type="term" value="P:L-serine catabolic process"/>
    <property type="evidence" value="ECO:0007669"/>
    <property type="project" value="TreeGrafter"/>
</dbReference>
<reference evidence="7 8" key="1">
    <citation type="submission" date="2019-03" db="EMBL/GenBank/DDBJ databases">
        <title>Genomic Encyclopedia of Type Strains, Phase IV (KMG-IV): sequencing the most valuable type-strain genomes for metagenomic binning, comparative biology and taxonomic classification.</title>
        <authorList>
            <person name="Goeker M."/>
        </authorList>
    </citation>
    <scope>NUCLEOTIDE SEQUENCE [LARGE SCALE GENOMIC DNA]</scope>
    <source>
        <strain evidence="7 8">DSM 21667</strain>
    </source>
</reference>
<evidence type="ECO:0000256" key="4">
    <source>
        <dbReference type="ARBA" id="ARBA00023239"/>
    </source>
</evidence>
<dbReference type="AlphaFoldDB" id="A0A4R6YVN6"/>
<keyword evidence="5" id="KW-0408">Iron</keyword>
<dbReference type="Pfam" id="PF01327">
    <property type="entry name" value="Pep_deformylase"/>
    <property type="match status" value="1"/>
</dbReference>
<feature type="binding site" evidence="5">
    <location>
        <position position="146"/>
    </location>
    <ligand>
        <name>Fe cation</name>
        <dbReference type="ChEBI" id="CHEBI:24875"/>
    </ligand>
</feature>
<dbReference type="InterPro" id="IPR036052">
    <property type="entry name" value="TrpB-like_PALP_sf"/>
</dbReference>
<keyword evidence="5" id="KW-0648">Protein biosynthesis</keyword>
<keyword evidence="4" id="KW-0456">Lyase</keyword>
<comment type="caution">
    <text evidence="7">The sequence shown here is derived from an EMBL/GenBank/DDBJ whole genome shotgun (WGS) entry which is preliminary data.</text>
</comment>
<name>A0A4R6YVN6_9GAMM</name>
<dbReference type="PANTHER" id="PTHR48078:SF17">
    <property type="entry name" value="THREONINE DEHYDRATASE"/>
    <property type="match status" value="1"/>
</dbReference>
<evidence type="ECO:0000256" key="1">
    <source>
        <dbReference type="ARBA" id="ARBA00001933"/>
    </source>
</evidence>
<dbReference type="PRINTS" id="PR01576">
    <property type="entry name" value="PDEFORMYLASE"/>
</dbReference>
<dbReference type="EC" id="3.5.1.88" evidence="5"/>
<comment type="cofactor">
    <cofactor evidence="5">
        <name>Fe(2+)</name>
        <dbReference type="ChEBI" id="CHEBI:29033"/>
    </cofactor>
    <text evidence="5">Binds 1 Fe(2+) ion.</text>
</comment>
<comment type="catalytic activity">
    <reaction evidence="5">
        <text>N-terminal N-formyl-L-methionyl-[peptide] + H2O = N-terminal L-methionyl-[peptide] + formate</text>
        <dbReference type="Rhea" id="RHEA:24420"/>
        <dbReference type="Rhea" id="RHEA-COMP:10639"/>
        <dbReference type="Rhea" id="RHEA-COMP:10640"/>
        <dbReference type="ChEBI" id="CHEBI:15377"/>
        <dbReference type="ChEBI" id="CHEBI:15740"/>
        <dbReference type="ChEBI" id="CHEBI:49298"/>
        <dbReference type="ChEBI" id="CHEBI:64731"/>
        <dbReference type="EC" id="3.5.1.88"/>
    </reaction>
</comment>
<protein>
    <recommendedName>
        <fullName evidence="5">Peptide deformylase</fullName>
        <shortName evidence="5">PDF</shortName>
        <ecNumber evidence="5">3.5.1.88</ecNumber>
    </recommendedName>
    <alternativeName>
        <fullName evidence="5">Polypeptide deformylase</fullName>
    </alternativeName>
</protein>
<dbReference type="GO" id="GO:0042586">
    <property type="term" value="F:peptide deformylase activity"/>
    <property type="evidence" value="ECO:0007669"/>
    <property type="project" value="UniProtKB-UniRule"/>
</dbReference>
<feature type="active site" evidence="5">
    <location>
        <position position="143"/>
    </location>
</feature>
<comment type="cofactor">
    <cofactor evidence="1">
        <name>pyridoxal 5'-phosphate</name>
        <dbReference type="ChEBI" id="CHEBI:597326"/>
    </cofactor>
</comment>
<dbReference type="InterPro" id="IPR001926">
    <property type="entry name" value="TrpB-like_PALP"/>
</dbReference>
<accession>A0A4R6YVN6</accession>
<keyword evidence="8" id="KW-1185">Reference proteome</keyword>
<feature type="binding site" evidence="5">
    <location>
        <position position="99"/>
    </location>
    <ligand>
        <name>Fe cation</name>
        <dbReference type="ChEBI" id="CHEBI:24875"/>
    </ligand>
</feature>
<dbReference type="GO" id="GO:0009097">
    <property type="term" value="P:isoleucine biosynthetic process"/>
    <property type="evidence" value="ECO:0007669"/>
    <property type="project" value="TreeGrafter"/>
</dbReference>
<dbReference type="GO" id="GO:0006567">
    <property type="term" value="P:L-threonine catabolic process"/>
    <property type="evidence" value="ECO:0007669"/>
    <property type="project" value="TreeGrafter"/>
</dbReference>
<feature type="binding site" evidence="5">
    <location>
        <position position="142"/>
    </location>
    <ligand>
        <name>Fe cation</name>
        <dbReference type="ChEBI" id="CHEBI:24875"/>
    </ligand>
</feature>
<feature type="domain" description="Tryptophan synthase beta chain-like PALP" evidence="6">
    <location>
        <begin position="205"/>
        <end position="485"/>
    </location>
</feature>
<dbReference type="EMBL" id="SNZH01000008">
    <property type="protein sequence ID" value="TDR42564.1"/>
    <property type="molecule type" value="Genomic_DNA"/>
</dbReference>
<dbReference type="InterPro" id="IPR050147">
    <property type="entry name" value="Ser/Thr_Dehydratase"/>
</dbReference>
<proteinExistence type="inferred from homology"/>
<comment type="function">
    <text evidence="5">Removes the formyl group from the N-terminal Met of newly synthesized proteins. Requires at least a dipeptide for an efficient rate of reaction. N-terminal L-methionine is a prerequisite for activity but the enzyme has broad specificity at other positions.</text>
</comment>
<dbReference type="SUPFAM" id="SSF56420">
    <property type="entry name" value="Peptide deformylase"/>
    <property type="match status" value="1"/>
</dbReference>